<gene>
    <name evidence="1" type="ORF">KI387_030174</name>
</gene>
<evidence type="ECO:0000313" key="2">
    <source>
        <dbReference type="Proteomes" id="UP000824469"/>
    </source>
</evidence>
<accession>A0AA38CJ63</accession>
<dbReference type="Proteomes" id="UP000824469">
    <property type="component" value="Unassembled WGS sequence"/>
</dbReference>
<feature type="non-terminal residue" evidence="1">
    <location>
        <position position="160"/>
    </location>
</feature>
<organism evidence="1 2">
    <name type="scientific">Taxus chinensis</name>
    <name type="common">Chinese yew</name>
    <name type="synonym">Taxus wallichiana var. chinensis</name>
    <dbReference type="NCBI Taxonomy" id="29808"/>
    <lineage>
        <taxon>Eukaryota</taxon>
        <taxon>Viridiplantae</taxon>
        <taxon>Streptophyta</taxon>
        <taxon>Embryophyta</taxon>
        <taxon>Tracheophyta</taxon>
        <taxon>Spermatophyta</taxon>
        <taxon>Pinopsida</taxon>
        <taxon>Pinidae</taxon>
        <taxon>Conifers II</taxon>
        <taxon>Cupressales</taxon>
        <taxon>Taxaceae</taxon>
        <taxon>Taxus</taxon>
    </lineage>
</organism>
<name>A0AA38CJ63_TAXCH</name>
<dbReference type="EMBL" id="JAHRHJ020000010">
    <property type="protein sequence ID" value="KAH9298492.1"/>
    <property type="molecule type" value="Genomic_DNA"/>
</dbReference>
<comment type="caution">
    <text evidence="1">The sequence shown here is derived from an EMBL/GenBank/DDBJ whole genome shotgun (WGS) entry which is preliminary data.</text>
</comment>
<sequence length="160" mass="18081">MGNAPPVTAAEPIQVPSQEKMNEYIKIGEQGTTISSWIERLLRDGKEVLRKFTLLYQDIIQASKELQAVAGSLFEELDNARLQRETLRTMVNCSADDLVNVGIINHPRAHKKALTALDYRVDQIEYIMERIDKAKDEALEARYNMEDTIAKMAPGMLSES</sequence>
<proteinExistence type="predicted"/>
<dbReference type="AlphaFoldDB" id="A0AA38CJ63"/>
<evidence type="ECO:0000313" key="1">
    <source>
        <dbReference type="EMBL" id="KAH9298492.1"/>
    </source>
</evidence>
<keyword evidence="2" id="KW-1185">Reference proteome</keyword>
<reference evidence="1 2" key="1">
    <citation type="journal article" date="2021" name="Nat. Plants">
        <title>The Taxus genome provides insights into paclitaxel biosynthesis.</title>
        <authorList>
            <person name="Xiong X."/>
            <person name="Gou J."/>
            <person name="Liao Q."/>
            <person name="Li Y."/>
            <person name="Zhou Q."/>
            <person name="Bi G."/>
            <person name="Li C."/>
            <person name="Du R."/>
            <person name="Wang X."/>
            <person name="Sun T."/>
            <person name="Guo L."/>
            <person name="Liang H."/>
            <person name="Lu P."/>
            <person name="Wu Y."/>
            <person name="Zhang Z."/>
            <person name="Ro D.K."/>
            <person name="Shang Y."/>
            <person name="Huang S."/>
            <person name="Yan J."/>
        </authorList>
    </citation>
    <scope>NUCLEOTIDE SEQUENCE [LARGE SCALE GENOMIC DNA]</scope>
    <source>
        <strain evidence="1">Ta-2019</strain>
    </source>
</reference>
<protein>
    <submittedName>
        <fullName evidence="1">Uncharacterized protein</fullName>
    </submittedName>
</protein>